<dbReference type="RefSeq" id="WP_141814999.1">
    <property type="nucleotide sequence ID" value="NZ_VFPL01000001.1"/>
</dbReference>
<sequence length="180" mass="20819">MLQQFTWQQFLIAALVLSLIWYAIIVILLYRKRLNDTIKRKSLPSRPRIQSSYDPREEIDEEPGDDQDNNLIGKPSLPEGVEELSMSQISFAPKREETEAEPENNDRLGLIPDVLDEMKTLFNILQNESGTKEDFFSLFSLIKSKYPGIKHSPHLAQLNAYILENLPFPLSEEELDALWE</sequence>
<dbReference type="OrthoDB" id="792964at2"/>
<proteinExistence type="predicted"/>
<name>A0A5M9H3Y2_9SPHI</name>
<keyword evidence="2" id="KW-0812">Transmembrane</keyword>
<comment type="caution">
    <text evidence="3">The sequence shown here is derived from an EMBL/GenBank/DDBJ whole genome shotgun (WGS) entry which is preliminary data.</text>
</comment>
<organism evidence="3 4">
    <name type="scientific">Arcticibacter tournemirensis</name>
    <dbReference type="NCBI Taxonomy" id="699437"/>
    <lineage>
        <taxon>Bacteria</taxon>
        <taxon>Pseudomonadati</taxon>
        <taxon>Bacteroidota</taxon>
        <taxon>Sphingobacteriia</taxon>
        <taxon>Sphingobacteriales</taxon>
        <taxon>Sphingobacteriaceae</taxon>
        <taxon>Arcticibacter</taxon>
    </lineage>
</organism>
<feature type="region of interest" description="Disordered" evidence="1">
    <location>
        <begin position="45"/>
        <end position="79"/>
    </location>
</feature>
<keyword evidence="2" id="KW-1133">Transmembrane helix</keyword>
<dbReference type="Proteomes" id="UP000322918">
    <property type="component" value="Unassembled WGS sequence"/>
</dbReference>
<feature type="transmembrane region" description="Helical" evidence="2">
    <location>
        <begin position="6"/>
        <end position="30"/>
    </location>
</feature>
<evidence type="ECO:0000313" key="4">
    <source>
        <dbReference type="Proteomes" id="UP000322918"/>
    </source>
</evidence>
<protein>
    <submittedName>
        <fullName evidence="3">Uncharacterized protein</fullName>
    </submittedName>
</protein>
<dbReference type="EMBL" id="VWNE01000026">
    <property type="protein sequence ID" value="KAA8480087.1"/>
    <property type="molecule type" value="Genomic_DNA"/>
</dbReference>
<feature type="compositionally biased region" description="Acidic residues" evidence="1">
    <location>
        <begin position="57"/>
        <end position="68"/>
    </location>
</feature>
<evidence type="ECO:0000313" key="3">
    <source>
        <dbReference type="EMBL" id="KAA8480087.1"/>
    </source>
</evidence>
<keyword evidence="4" id="KW-1185">Reference proteome</keyword>
<dbReference type="AlphaFoldDB" id="A0A5M9H3Y2"/>
<evidence type="ECO:0000256" key="1">
    <source>
        <dbReference type="SAM" id="MobiDB-lite"/>
    </source>
</evidence>
<gene>
    <name evidence="3" type="ORF">F1649_15835</name>
</gene>
<keyword evidence="2" id="KW-0472">Membrane</keyword>
<reference evidence="3 4" key="1">
    <citation type="submission" date="2019-09" db="EMBL/GenBank/DDBJ databases">
        <title>Pararcticibacter amylolyticus gen. nov., sp. nov., isolated from a rottenly hemp rope, and reclassification of Pedobacter tournemirensis as Pararcticibacter tournemirensis comb. nov.</title>
        <authorList>
            <person name="Cai Y."/>
        </authorList>
    </citation>
    <scope>NUCLEOTIDE SEQUENCE [LARGE SCALE GENOMIC DNA]</scope>
    <source>
        <strain evidence="3 4">TF5-37.2-LB10</strain>
    </source>
</reference>
<evidence type="ECO:0000256" key="2">
    <source>
        <dbReference type="SAM" id="Phobius"/>
    </source>
</evidence>
<accession>A0A5M9H3Y2</accession>